<sequence length="321" mass="36297">MGPLTLCRLTGGSIGLSILHTVDELLEADLGGVFWISAPRLHPDEYRVLGERLGLHPMVISDLSHAARRASHEDYGSYSHLALNLACEDAKGRLRRKNIQFLLWQERMVSFCEHGEEQFAATFELLRSGYLRPDDDLVIRSFCLAMSDILRDAAALAERIDARIDALEDELFRGVQSSQLERIHDLKSGTREIRRTTVPMRDAFLMLLRGGGDLMSQNVYLRDVGEQIAQLCEMAENSRETVADLADLYMTLMSNSTNAVMKTLTLVSTIFIPVTFIVGLYGMNFRYMPELGWRYGYPACLLLMAAVSAGMVLYFRKKKWM</sequence>
<keyword evidence="5 8" id="KW-0812">Transmembrane</keyword>
<evidence type="ECO:0000256" key="8">
    <source>
        <dbReference type="RuleBase" id="RU362010"/>
    </source>
</evidence>
<dbReference type="Pfam" id="PF01544">
    <property type="entry name" value="CorA"/>
    <property type="match status" value="1"/>
</dbReference>
<comment type="similarity">
    <text evidence="2 8">Belongs to the CorA metal ion transporter (MIT) (TC 1.A.35) family.</text>
</comment>
<dbReference type="PANTHER" id="PTHR46494:SF1">
    <property type="entry name" value="CORA FAMILY METAL ION TRANSPORTER (EUROFUNG)"/>
    <property type="match status" value="1"/>
</dbReference>
<comment type="function">
    <text evidence="8">Mediates influx of magnesium ions.</text>
</comment>
<dbReference type="Gene3D" id="1.20.58.340">
    <property type="entry name" value="Magnesium transport protein CorA, transmembrane region"/>
    <property type="match status" value="2"/>
</dbReference>
<dbReference type="RefSeq" id="WP_262400464.1">
    <property type="nucleotide sequence ID" value="NZ_JACRTB010000019.1"/>
</dbReference>
<accession>A0ABR7NKQ7</accession>
<keyword evidence="6 8" id="KW-1133">Transmembrane helix</keyword>
<keyword evidence="8" id="KW-0460">Magnesium</keyword>
<reference evidence="9 10" key="1">
    <citation type="submission" date="2020-08" db="EMBL/GenBank/DDBJ databases">
        <title>Genome public.</title>
        <authorList>
            <person name="Liu C."/>
            <person name="Sun Q."/>
        </authorList>
    </citation>
    <scope>NUCLEOTIDE SEQUENCE [LARGE SCALE GENOMIC DNA]</scope>
    <source>
        <strain evidence="9 10">BX1</strain>
    </source>
</reference>
<dbReference type="InterPro" id="IPR002523">
    <property type="entry name" value="MgTranspt_CorA/ZnTranspt_ZntB"/>
</dbReference>
<dbReference type="SUPFAM" id="SSF143865">
    <property type="entry name" value="CorA soluble domain-like"/>
    <property type="match status" value="1"/>
</dbReference>
<evidence type="ECO:0000256" key="6">
    <source>
        <dbReference type="ARBA" id="ARBA00022989"/>
    </source>
</evidence>
<proteinExistence type="inferred from homology"/>
<keyword evidence="4 8" id="KW-1003">Cell membrane</keyword>
<keyword evidence="10" id="KW-1185">Reference proteome</keyword>
<evidence type="ECO:0000256" key="3">
    <source>
        <dbReference type="ARBA" id="ARBA00022448"/>
    </source>
</evidence>
<dbReference type="SUPFAM" id="SSF144083">
    <property type="entry name" value="Magnesium transport protein CorA, transmembrane region"/>
    <property type="match status" value="1"/>
</dbReference>
<evidence type="ECO:0000256" key="1">
    <source>
        <dbReference type="ARBA" id="ARBA00004651"/>
    </source>
</evidence>
<evidence type="ECO:0000313" key="9">
    <source>
        <dbReference type="EMBL" id="MBC8576991.1"/>
    </source>
</evidence>
<dbReference type="Proteomes" id="UP000658131">
    <property type="component" value="Unassembled WGS sequence"/>
</dbReference>
<feature type="transmembrane region" description="Helical" evidence="8">
    <location>
        <begin position="295"/>
        <end position="315"/>
    </location>
</feature>
<name>A0ABR7NKQ7_9FIRM</name>
<gene>
    <name evidence="8 9" type="primary">corA</name>
    <name evidence="9" type="ORF">H8717_11315</name>
</gene>
<evidence type="ECO:0000256" key="7">
    <source>
        <dbReference type="ARBA" id="ARBA00023136"/>
    </source>
</evidence>
<dbReference type="NCBIfam" id="TIGR00383">
    <property type="entry name" value="corA"/>
    <property type="match status" value="1"/>
</dbReference>
<evidence type="ECO:0000256" key="5">
    <source>
        <dbReference type="ARBA" id="ARBA00022692"/>
    </source>
</evidence>
<evidence type="ECO:0000256" key="2">
    <source>
        <dbReference type="ARBA" id="ARBA00009765"/>
    </source>
</evidence>
<dbReference type="InterPro" id="IPR045863">
    <property type="entry name" value="CorA_TM1_TM2"/>
</dbReference>
<dbReference type="PANTHER" id="PTHR46494">
    <property type="entry name" value="CORA FAMILY METAL ION TRANSPORTER (EUROFUNG)"/>
    <property type="match status" value="1"/>
</dbReference>
<keyword evidence="7 8" id="KW-0472">Membrane</keyword>
<dbReference type="InterPro" id="IPR004488">
    <property type="entry name" value="Mg/Co-transport_prot_CorA"/>
</dbReference>
<comment type="caution">
    <text evidence="9">The sequence shown here is derived from an EMBL/GenBank/DDBJ whole genome shotgun (WGS) entry which is preliminary data.</text>
</comment>
<dbReference type="Gene3D" id="3.30.460.20">
    <property type="entry name" value="CorA soluble domain-like"/>
    <property type="match status" value="1"/>
</dbReference>
<keyword evidence="3 8" id="KW-0813">Transport</keyword>
<evidence type="ECO:0000256" key="4">
    <source>
        <dbReference type="ARBA" id="ARBA00022475"/>
    </source>
</evidence>
<organism evidence="9 10">
    <name type="scientific">Yanshouia hominis</name>
    <dbReference type="NCBI Taxonomy" id="2763673"/>
    <lineage>
        <taxon>Bacteria</taxon>
        <taxon>Bacillati</taxon>
        <taxon>Bacillota</taxon>
        <taxon>Clostridia</taxon>
        <taxon>Eubacteriales</taxon>
        <taxon>Oscillospiraceae</taxon>
        <taxon>Yanshouia</taxon>
    </lineage>
</organism>
<evidence type="ECO:0000313" key="10">
    <source>
        <dbReference type="Proteomes" id="UP000658131"/>
    </source>
</evidence>
<comment type="subcellular location">
    <subcellularLocation>
        <location evidence="1">Cell membrane</location>
        <topology evidence="1">Multi-pass membrane protein</topology>
    </subcellularLocation>
    <subcellularLocation>
        <location evidence="8">Membrane</location>
        <topology evidence="8">Multi-pass membrane protein</topology>
    </subcellularLocation>
</comment>
<dbReference type="InterPro" id="IPR045861">
    <property type="entry name" value="CorA_cytoplasmic_dom"/>
</dbReference>
<keyword evidence="8" id="KW-0406">Ion transport</keyword>
<feature type="transmembrane region" description="Helical" evidence="8">
    <location>
        <begin position="263"/>
        <end position="283"/>
    </location>
</feature>
<protein>
    <recommendedName>
        <fullName evidence="8">Magnesium transport protein CorA</fullName>
    </recommendedName>
</protein>
<dbReference type="EMBL" id="JACRTB010000019">
    <property type="protein sequence ID" value="MBC8576991.1"/>
    <property type="molecule type" value="Genomic_DNA"/>
</dbReference>